<sequence length="67" mass="7896">MQTPADHAPDKLLVMEEHFLDIVRFKINSLFNFLNVSTSAEREIKSFLEELQTLTKKNIQLLKKYDD</sequence>
<keyword evidence="1" id="KW-0175">Coiled coil</keyword>
<accession>A0A2H0RMS3</accession>
<dbReference type="EMBL" id="PCYM01000001">
    <property type="protein sequence ID" value="PIR47851.1"/>
    <property type="molecule type" value="Genomic_DNA"/>
</dbReference>
<proteinExistence type="predicted"/>
<evidence type="ECO:0000313" key="2">
    <source>
        <dbReference type="EMBL" id="PIR47851.1"/>
    </source>
</evidence>
<dbReference type="Proteomes" id="UP000230084">
    <property type="component" value="Unassembled WGS sequence"/>
</dbReference>
<feature type="coiled-coil region" evidence="1">
    <location>
        <begin position="37"/>
        <end position="64"/>
    </location>
</feature>
<reference evidence="2 3" key="1">
    <citation type="submission" date="2017-09" db="EMBL/GenBank/DDBJ databases">
        <title>Depth-based differentiation of microbial function through sediment-hosted aquifers and enrichment of novel symbionts in the deep terrestrial subsurface.</title>
        <authorList>
            <person name="Probst A.J."/>
            <person name="Ladd B."/>
            <person name="Jarett J.K."/>
            <person name="Geller-Mcgrath D.E."/>
            <person name="Sieber C.M."/>
            <person name="Emerson J.B."/>
            <person name="Anantharaman K."/>
            <person name="Thomas B.C."/>
            <person name="Malmstrom R."/>
            <person name="Stieglmeier M."/>
            <person name="Klingl A."/>
            <person name="Woyke T."/>
            <person name="Ryan C.M."/>
            <person name="Banfield J.F."/>
        </authorList>
    </citation>
    <scope>NUCLEOTIDE SEQUENCE [LARGE SCALE GENOMIC DNA]</scope>
    <source>
        <strain evidence="2">CG10_big_fil_rev_8_21_14_0_10_50_16</strain>
    </source>
</reference>
<gene>
    <name evidence="2" type="ORF">COV06_00410</name>
</gene>
<protein>
    <recommendedName>
        <fullName evidence="4">Four helix bundle protein</fullName>
    </recommendedName>
</protein>
<evidence type="ECO:0008006" key="4">
    <source>
        <dbReference type="Google" id="ProtNLM"/>
    </source>
</evidence>
<comment type="caution">
    <text evidence="2">The sequence shown here is derived from an EMBL/GenBank/DDBJ whole genome shotgun (WGS) entry which is preliminary data.</text>
</comment>
<dbReference type="AlphaFoldDB" id="A0A2H0RMS3"/>
<evidence type="ECO:0000256" key="1">
    <source>
        <dbReference type="SAM" id="Coils"/>
    </source>
</evidence>
<name>A0A2H0RMS3_9BACT</name>
<organism evidence="2 3">
    <name type="scientific">Candidatus Uhrbacteria bacterium CG10_big_fil_rev_8_21_14_0_10_50_16</name>
    <dbReference type="NCBI Taxonomy" id="1975039"/>
    <lineage>
        <taxon>Bacteria</taxon>
        <taxon>Candidatus Uhriibacteriota</taxon>
    </lineage>
</organism>
<evidence type="ECO:0000313" key="3">
    <source>
        <dbReference type="Proteomes" id="UP000230084"/>
    </source>
</evidence>